<name>A0A409VN56_9AGAR</name>
<dbReference type="InParanoid" id="A0A409VN56"/>
<reference evidence="2 3" key="1">
    <citation type="journal article" date="2018" name="Evol. Lett.">
        <title>Horizontal gene cluster transfer increased hallucinogenic mushroom diversity.</title>
        <authorList>
            <person name="Reynolds H.T."/>
            <person name="Vijayakumar V."/>
            <person name="Gluck-Thaler E."/>
            <person name="Korotkin H.B."/>
            <person name="Matheny P.B."/>
            <person name="Slot J.C."/>
        </authorList>
    </citation>
    <scope>NUCLEOTIDE SEQUENCE [LARGE SCALE GENOMIC DNA]</scope>
    <source>
        <strain evidence="2 3">2629</strain>
    </source>
</reference>
<dbReference type="AlphaFoldDB" id="A0A409VN56"/>
<keyword evidence="1" id="KW-0812">Transmembrane</keyword>
<gene>
    <name evidence="2" type="ORF">CVT24_002758</name>
</gene>
<dbReference type="Proteomes" id="UP000284842">
    <property type="component" value="Unassembled WGS sequence"/>
</dbReference>
<keyword evidence="1" id="KW-1133">Transmembrane helix</keyword>
<accession>A0A409VN56</accession>
<dbReference type="EMBL" id="NHTK01006021">
    <property type="protein sequence ID" value="PPQ67702.1"/>
    <property type="molecule type" value="Genomic_DNA"/>
</dbReference>
<evidence type="ECO:0000256" key="1">
    <source>
        <dbReference type="SAM" id="Phobius"/>
    </source>
</evidence>
<sequence>MVHFPSFHKDMKPNGASRFKSLPKNSSLSLFLSRHDDAICSGFITRLDRSPVSTKKVVFFKALAWNLTVLFLITGLAIWTVVSDLMSTTPTSLKLAITLTKNLLLVTAALIVITSTSIPFFLGECRLRAIYGFRPSELVIRKPPKRTSLEATTHEDQRLERYWRMASRAINPDMLYSNASAALSPCYWTVEYRAVLDAMLCIGKGSFELEDLEFSIWKQHGGKWSACELWRMHEIMNDQQEIAMFKNFLTSAGKQELLTIWEDMVSASSLGSFRYPSPKAYQEMVNVFAKQGLDYETIWSRLSERAQSKV</sequence>
<keyword evidence="3" id="KW-1185">Reference proteome</keyword>
<comment type="caution">
    <text evidence="2">The sequence shown here is derived from an EMBL/GenBank/DDBJ whole genome shotgun (WGS) entry which is preliminary data.</text>
</comment>
<evidence type="ECO:0000313" key="2">
    <source>
        <dbReference type="EMBL" id="PPQ67702.1"/>
    </source>
</evidence>
<organism evidence="2 3">
    <name type="scientific">Panaeolus cyanescens</name>
    <dbReference type="NCBI Taxonomy" id="181874"/>
    <lineage>
        <taxon>Eukaryota</taxon>
        <taxon>Fungi</taxon>
        <taxon>Dikarya</taxon>
        <taxon>Basidiomycota</taxon>
        <taxon>Agaricomycotina</taxon>
        <taxon>Agaricomycetes</taxon>
        <taxon>Agaricomycetidae</taxon>
        <taxon>Agaricales</taxon>
        <taxon>Agaricineae</taxon>
        <taxon>Galeropsidaceae</taxon>
        <taxon>Panaeolus</taxon>
    </lineage>
</organism>
<proteinExistence type="predicted"/>
<dbReference type="OrthoDB" id="5421757at2759"/>
<feature type="transmembrane region" description="Helical" evidence="1">
    <location>
        <begin position="63"/>
        <end position="82"/>
    </location>
</feature>
<protein>
    <submittedName>
        <fullName evidence="2">Uncharacterized protein</fullName>
    </submittedName>
</protein>
<evidence type="ECO:0000313" key="3">
    <source>
        <dbReference type="Proteomes" id="UP000284842"/>
    </source>
</evidence>
<keyword evidence="1" id="KW-0472">Membrane</keyword>
<dbReference type="STRING" id="181874.A0A409VN56"/>
<feature type="transmembrane region" description="Helical" evidence="1">
    <location>
        <begin position="102"/>
        <end position="122"/>
    </location>
</feature>